<dbReference type="InterPro" id="IPR029058">
    <property type="entry name" value="AB_hydrolase_fold"/>
</dbReference>
<dbReference type="PANTHER" id="PTHR31497:SF0">
    <property type="entry name" value="AUTOCRINE PROLIFERATION REPRESSOR PROTEIN A"/>
    <property type="match status" value="1"/>
</dbReference>
<evidence type="ECO:0000313" key="1">
    <source>
        <dbReference type="EMBL" id="PQO32699.1"/>
    </source>
</evidence>
<proteinExistence type="predicted"/>
<reference evidence="1 2" key="1">
    <citation type="submission" date="2018-02" db="EMBL/GenBank/DDBJ databases">
        <title>Comparative genomes isolates from brazilian mangrove.</title>
        <authorList>
            <person name="Araujo J.E."/>
            <person name="Taketani R.G."/>
            <person name="Silva M.C.P."/>
            <person name="Loureco M.V."/>
            <person name="Andreote F.D."/>
        </authorList>
    </citation>
    <scope>NUCLEOTIDE SEQUENCE [LARGE SCALE GENOMIC DNA]</scope>
    <source>
        <strain evidence="1 2">Hex-1 MGV</strain>
    </source>
</reference>
<accession>A0A2S8FKI8</accession>
<protein>
    <recommendedName>
        <fullName evidence="3">PhoPQ-activated pathogenicity protein</fullName>
    </recommendedName>
</protein>
<evidence type="ECO:0000313" key="2">
    <source>
        <dbReference type="Proteomes" id="UP000238322"/>
    </source>
</evidence>
<dbReference type="SUPFAM" id="SSF53474">
    <property type="entry name" value="alpha/beta-Hydrolases"/>
    <property type="match status" value="1"/>
</dbReference>
<sequence length="486" mass="54278">MVGTKSLRLGYSSPFFDWRSPSMPSSFVCRLLIGCFACLSVTIAVNFAQAVEPAEALATYVQKADDSYGWKVRSQTKVGTCSVSELTVTSQTWRDLVWQHRVFVIVPEGVAKETDAVLVIGGGSWKEEYANAPANGEPALPKEASLLAIYAQQIGCPVAVLLNVPRQPIFDGRKEDEIIALTFDQYLKTGESDWPLLLPMVKSAVRAMDAMQEYATQKLDIKIDGFTVTGASKRGWTTWLVSAVDPRVKGLAPMVIDTLNMDAQLKHQLASYGKPSQQIEDYTELDLHHRMMSEEGVNLRKIVDPYSYRDQITQPKLIFLGTNDAYWTVDSLNLYWDDLKGQKYVVYVPNADHDLANDWLRIFGGLRALRRHVDDQKPLPNLDWNYTEATGDKPLTLDVSPNEKAAMVKLWMADAPTRDFRQSKWTSKVVPRDEAGKAISEIARPATGYRAAFAEVTYSHDKVPFYLSTTMRVLGAKETEMAGGGE</sequence>
<name>A0A2S8FKI8_9BACT</name>
<dbReference type="PANTHER" id="PTHR31497">
    <property type="entry name" value="AUTOCRINE PROLIFERATION REPRESSOR PROTEIN A"/>
    <property type="match status" value="1"/>
</dbReference>
<dbReference type="PIRSF" id="PIRSF014728">
    <property type="entry name" value="PqaA"/>
    <property type="match status" value="1"/>
</dbReference>
<dbReference type="AlphaFoldDB" id="A0A2S8FKI8"/>
<dbReference type="InterPro" id="IPR009199">
    <property type="entry name" value="PhoPQ-act_pathogen-rel_PqaA"/>
</dbReference>
<organism evidence="1 2">
    <name type="scientific">Blastopirellula marina</name>
    <dbReference type="NCBI Taxonomy" id="124"/>
    <lineage>
        <taxon>Bacteria</taxon>
        <taxon>Pseudomonadati</taxon>
        <taxon>Planctomycetota</taxon>
        <taxon>Planctomycetia</taxon>
        <taxon>Pirellulales</taxon>
        <taxon>Pirellulaceae</taxon>
        <taxon>Blastopirellula</taxon>
    </lineage>
</organism>
<dbReference type="Gene3D" id="3.40.50.1820">
    <property type="entry name" value="alpha/beta hydrolase"/>
    <property type="match status" value="1"/>
</dbReference>
<gene>
    <name evidence="1" type="ORF">C5Y83_21110</name>
</gene>
<dbReference type="Proteomes" id="UP000238322">
    <property type="component" value="Unassembled WGS sequence"/>
</dbReference>
<dbReference type="EMBL" id="PUHY01000012">
    <property type="protein sequence ID" value="PQO32699.1"/>
    <property type="molecule type" value="Genomic_DNA"/>
</dbReference>
<comment type="caution">
    <text evidence="1">The sequence shown here is derived from an EMBL/GenBank/DDBJ whole genome shotgun (WGS) entry which is preliminary data.</text>
</comment>
<evidence type="ECO:0008006" key="3">
    <source>
        <dbReference type="Google" id="ProtNLM"/>
    </source>
</evidence>
<dbReference type="Pfam" id="PF10142">
    <property type="entry name" value="PhoPQ_related"/>
    <property type="match status" value="1"/>
</dbReference>